<feature type="compositionally biased region" description="Basic and acidic residues" evidence="6">
    <location>
        <begin position="1144"/>
        <end position="1162"/>
    </location>
</feature>
<feature type="region of interest" description="Disordered" evidence="6">
    <location>
        <begin position="1059"/>
        <end position="1294"/>
    </location>
</feature>
<feature type="compositionally biased region" description="Basic and acidic residues" evidence="6">
    <location>
        <begin position="1716"/>
        <end position="1735"/>
    </location>
</feature>
<evidence type="ECO:0000313" key="8">
    <source>
        <dbReference type="Ensembl" id="ENSGACP00000061160.1"/>
    </source>
</evidence>
<feature type="region of interest" description="Disordered" evidence="6">
    <location>
        <begin position="541"/>
        <end position="560"/>
    </location>
</feature>
<dbReference type="InterPro" id="IPR036572">
    <property type="entry name" value="Doublecortin_dom_sf"/>
</dbReference>
<feature type="compositionally biased region" description="Basic and acidic residues" evidence="6">
    <location>
        <begin position="1"/>
        <end position="10"/>
    </location>
</feature>
<accession>A0AAQ4RDV1</accession>
<evidence type="ECO:0000256" key="2">
    <source>
        <dbReference type="ARBA" id="ARBA00004496"/>
    </source>
</evidence>
<dbReference type="Ensembl" id="ENSGACT00000064427.1">
    <property type="protein sequence ID" value="ENSGACP00000061160.1"/>
    <property type="gene ID" value="ENSGACG00000031808.1"/>
</dbReference>
<feature type="compositionally biased region" description="Basic and acidic residues" evidence="6">
    <location>
        <begin position="1887"/>
        <end position="1907"/>
    </location>
</feature>
<feature type="compositionally biased region" description="Polar residues" evidence="6">
    <location>
        <begin position="467"/>
        <end position="479"/>
    </location>
</feature>
<feature type="compositionally biased region" description="Polar residues" evidence="6">
    <location>
        <begin position="1256"/>
        <end position="1271"/>
    </location>
</feature>
<feature type="compositionally biased region" description="Acidic residues" evidence="6">
    <location>
        <begin position="1758"/>
        <end position="1775"/>
    </location>
</feature>
<feature type="domain" description="Doublecortin" evidence="7">
    <location>
        <begin position="164"/>
        <end position="239"/>
    </location>
</feature>
<dbReference type="GeneTree" id="ENSGT00940000154242"/>
<feature type="region of interest" description="Disordered" evidence="6">
    <location>
        <begin position="1540"/>
        <end position="1588"/>
    </location>
</feature>
<feature type="region of interest" description="Disordered" evidence="6">
    <location>
        <begin position="2218"/>
        <end position="2248"/>
    </location>
</feature>
<keyword evidence="4" id="KW-0677">Repeat</keyword>
<feature type="compositionally biased region" description="Polar residues" evidence="6">
    <location>
        <begin position="338"/>
        <end position="368"/>
    </location>
</feature>
<organism evidence="8 9">
    <name type="scientific">Gasterosteus aculeatus aculeatus</name>
    <name type="common">three-spined stickleback</name>
    <dbReference type="NCBI Taxonomy" id="481459"/>
    <lineage>
        <taxon>Eukaryota</taxon>
        <taxon>Metazoa</taxon>
        <taxon>Chordata</taxon>
        <taxon>Craniata</taxon>
        <taxon>Vertebrata</taxon>
        <taxon>Euteleostomi</taxon>
        <taxon>Actinopterygii</taxon>
        <taxon>Neopterygii</taxon>
        <taxon>Teleostei</taxon>
        <taxon>Neoteleostei</taxon>
        <taxon>Acanthomorphata</taxon>
        <taxon>Eupercaria</taxon>
        <taxon>Perciformes</taxon>
        <taxon>Cottioidei</taxon>
        <taxon>Gasterosteales</taxon>
        <taxon>Gasterosteidae</taxon>
        <taxon>Gasterosteus</taxon>
    </lineage>
</organism>
<feature type="region of interest" description="Disordered" evidence="6">
    <location>
        <begin position="1790"/>
        <end position="1809"/>
    </location>
</feature>
<evidence type="ECO:0000256" key="3">
    <source>
        <dbReference type="ARBA" id="ARBA00022490"/>
    </source>
</evidence>
<feature type="region of interest" description="Disordered" evidence="6">
    <location>
        <begin position="1625"/>
        <end position="1777"/>
    </location>
</feature>
<dbReference type="PANTHER" id="PTHR23005">
    <property type="entry name" value="RETINITIS PIGMENTOSA 1 PROTEIN"/>
    <property type="match status" value="1"/>
</dbReference>
<dbReference type="FunFam" id="3.10.20.230:FF:000006">
    <property type="entry name" value="Oxygen-regulated protein 1"/>
    <property type="match status" value="1"/>
</dbReference>
<feature type="compositionally biased region" description="Polar residues" evidence="6">
    <location>
        <begin position="14"/>
        <end position="23"/>
    </location>
</feature>
<feature type="compositionally biased region" description="Low complexity" evidence="6">
    <location>
        <begin position="2013"/>
        <end position="2024"/>
    </location>
</feature>
<feature type="domain" description="Doublecortin" evidence="7">
    <location>
        <begin position="36"/>
        <end position="118"/>
    </location>
</feature>
<feature type="region of interest" description="Disordered" evidence="6">
    <location>
        <begin position="2268"/>
        <end position="2334"/>
    </location>
</feature>
<feature type="compositionally biased region" description="Basic and acidic residues" evidence="6">
    <location>
        <begin position="1828"/>
        <end position="1844"/>
    </location>
</feature>
<feature type="compositionally biased region" description="Basic and acidic residues" evidence="6">
    <location>
        <begin position="1652"/>
        <end position="1675"/>
    </location>
</feature>
<evidence type="ECO:0000256" key="1">
    <source>
        <dbReference type="ARBA" id="ARBA00004316"/>
    </source>
</evidence>
<feature type="compositionally biased region" description="Low complexity" evidence="6">
    <location>
        <begin position="1059"/>
        <end position="1081"/>
    </location>
</feature>
<feature type="compositionally biased region" description="Polar residues" evidence="6">
    <location>
        <begin position="1986"/>
        <end position="1996"/>
    </location>
</feature>
<dbReference type="GO" id="GO:0035082">
    <property type="term" value="P:axoneme assembly"/>
    <property type="evidence" value="ECO:0007669"/>
    <property type="project" value="TreeGrafter"/>
</dbReference>
<feature type="compositionally biased region" description="Basic and acidic residues" evidence="6">
    <location>
        <begin position="2116"/>
        <end position="2133"/>
    </location>
</feature>
<feature type="compositionally biased region" description="Polar residues" evidence="6">
    <location>
        <begin position="1746"/>
        <end position="1757"/>
    </location>
</feature>
<feature type="compositionally biased region" description="Basic residues" evidence="6">
    <location>
        <begin position="1220"/>
        <end position="1229"/>
    </location>
</feature>
<dbReference type="PROSITE" id="PS50309">
    <property type="entry name" value="DC"/>
    <property type="match status" value="2"/>
</dbReference>
<feature type="region of interest" description="Disordered" evidence="6">
    <location>
        <begin position="338"/>
        <end position="407"/>
    </location>
</feature>
<reference evidence="8" key="2">
    <citation type="submission" date="2025-08" db="UniProtKB">
        <authorList>
            <consortium name="Ensembl"/>
        </authorList>
    </citation>
    <scope>IDENTIFICATION</scope>
</reference>
<protein>
    <recommendedName>
        <fullName evidence="7">Doublecortin domain-containing protein</fullName>
    </recommendedName>
</protein>
<reference evidence="8 9" key="1">
    <citation type="journal article" date="2021" name="G3 (Bethesda)">
        <title>Improved contiguity of the threespine stickleback genome using long-read sequencing.</title>
        <authorList>
            <person name="Nath S."/>
            <person name="Shaw D.E."/>
            <person name="White M.A."/>
        </authorList>
    </citation>
    <scope>NUCLEOTIDE SEQUENCE [LARGE SCALE GENOMIC DNA]</scope>
    <source>
        <strain evidence="8 9">Lake Benthic</strain>
    </source>
</reference>
<feature type="region of interest" description="Disordered" evidence="6">
    <location>
        <begin position="597"/>
        <end position="629"/>
    </location>
</feature>
<sequence length="2395" mass="261535">MNESAFRRALPEQSFGSGRTSGTPRHPSLIHPILSKRVCFYKSGDPQFNGLRMVINSRTFKTFDALLDSLSRKVPLPFGVRNITTPRGVHAVRTLDELEDGKSYICSDTRKVKPIDLALARKKPAPWYHARPVSPRRRSAQQARFFPGGNNHRQESVSFARTPKILSVFRNGDAGVKHSVVLHKRTTPTFESILECISELMQFQVVKLHAADGRRVSLILCSGTVVAAGREPFRPANYNAQISPAQRGPCDRPGHSVELESGHMLESVAETPDTGLCVAAGERDGRQLPSDDDIEKSFRVNQDGSMTVEMRVRLTIKEEETIHWTTTLARSSVASQLNATCSPETGPEQQINSLKSNSLDSESPASSINKDKTRDNNDEDPPSLGNGVLSESNNEEDPRSPPTPGHRHIRIEQASVEGVQSGAVEGIREGVVGSYSYREQAQSGAVTEQYCVVKQRSSRPVPKPRRQSSVDANNVNGRNVPTFKSAGMSEIQRIESSGGEVTETVLHVYEQQTCQDNFFANLCSQDMSAFGIPFCRPATSETGQLSSNEEFEPPPWRPSTASESISIWRAESTSVTSALNLPSRGPGAIQAVDAQQRLPKPTVGQPGPQQKEGNKDRRVSSKPKVINKRVRRLKLPGKKRKENSAGVPEKNGKVKTFTSAGFIKKIYGNKSKSVKSTMKLKKGPDRVTTGSSQQLDDTVKCVLKDLNVPLASKETTSETVSSEKGRLNVAPIEVSQHGGMLERQTSMHQEKKKENECCDVSESMSLPAFNSSSAVTKEYVESWLEKACLNPSAYSDEASKKKAALTFVQTENARCVESEKKKGLTFVADDEKGLEDTSGEPNGPLPQDELEASVKQRIRSFESKPSGQSTKKAAVKQQIVYSHETTTNTENYLTLARNNTDQTKPLVCCEIVPPINDTSTEIPPGIRVDDKSSTIQISFKKEAPSKELPTPVGNTDLPEYSMTGGSSEAGGLMPRLGSQTPRKHPLSVSRTSDRAESPADRAMETTATVHPDTCAHSAAPLPRTPSIKRAPLVSNKSLDRKMSLRKACLEKYTLCSDATSETSASSTPINPVGDNVVPNGVCSTGTQRPSEGRAEETQRSNSISDVRSSPSCGTSASPASSTSEERMSSSGISSSLAPTPSDLSLKDTKTDKTHSFPQKKEAMSPQPLVKSVKHSSPSPGRKSPSEPQNSPELSSFHNHPPDAGLHQTSNAGSSTERKLNRPKSHRRRSPYSQSLDMASSPVKHKAAGRRRHKTPRATNSAAEQQTATGSALASLDVDRCDESKTADDPEEPVAQIVPRQLNTVNQANMKPVLETICYSIKSIRRITQNKRPSCLEKSNSLPDFSSHVASTFGSSSQALLAFLSVMTLKEGLDDMNMDKLDANNVSCAEALKMIDSLRKIASIDDSQELKASLSSLQRSASKQLLQSWKGFQDLSDKHKSPTPNDSEPEAAIEAVSGCRVEETVVGEIVDSLDIPERLKEELNCLSKVKINSDDEEPTERAKTKNNSNAEISKFSTDYGVSVGDVAKDDKDDVDVSSIIKKFTDVNQPKQSNAGGRTKDSRDKDSLGNGSDKCPPAHPTNKHTPEGKQLCSSALFAEDNEHNGVKSNQDQAQANGVVSGYTILAQDTGASDAEEHDGDRLQVHGEASASGSELRRCEEEEGRRIPRAAKDLEREALCQQSVSVSEAGEQHSSEDEGEVEWGSDEDKQATSDYDAELDVRRKDGTSSRESHHKPLSEEELPEVACQSACTGSNSSVDESTCDPDVDDPSSEEEQPEVEGMRLKVIFEESVLGSEEEEEEHLDYLPDHMQPTRKYRESKALMEETEEDSVSSHEEGRDADETHVCDTVEGDPSHFILNQDSYILKDKSSCIKSDILTQMYGLNEDEDSGNDHSSCEQHAETEQPKDEGKPPNTSSYEDKESCSSEEEGVHIDRYTEDSCTEYQGAPPHAKDTTREKAVEIPQHQTEGIISQSVAARVILLEKQVAVAQKTTESSATRRSSQRKAPLGRDEEDSPSESPASRPAAGAQSPPQSSLSFSYDSSGVVTSEPEGHRVRSIREMFLAKAATDVQHRCLPSSKTSEARAETSASGGYQTQTSSEPSSSEDDSARRSITKGFVRRTIERLYGKKDARPDQEAGGRPPSAPKQQKQEHLSAFSPFHVSRSKAMSEFSYFNSTHAVEPLSDATRCVAFNAELRPEDNEQWFLREKALIRKSASEPVAINKGFTNSQGGEMCEDAEEDPPYSLFSTKSELEDNQSSLSRKCTYFSLPHTSDSDAHLEESSAVSRTGGNGQSAADTKEDSQDAGTRAERGGALPAVADFKRKDNKVHPATEPPPDGEVVLVQPGKRQGVMSRRVEEPDVLDILYNFCGQNCPILSGRNRALKRKKIEKLNMTQVDGEL</sequence>
<feature type="compositionally biased region" description="Polar residues" evidence="6">
    <location>
        <begin position="1544"/>
        <end position="1554"/>
    </location>
</feature>
<feature type="region of interest" description="Disordered" evidence="6">
    <location>
        <begin position="827"/>
        <end position="848"/>
    </location>
</feature>
<feature type="region of interest" description="Disordered" evidence="6">
    <location>
        <begin position="1"/>
        <end position="27"/>
    </location>
</feature>
<evidence type="ECO:0000256" key="5">
    <source>
        <dbReference type="ARBA" id="ARBA00023273"/>
    </source>
</evidence>
<dbReference type="GO" id="GO:0042461">
    <property type="term" value="P:photoreceptor cell development"/>
    <property type="evidence" value="ECO:0007669"/>
    <property type="project" value="TreeGrafter"/>
</dbReference>
<keyword evidence="9" id="KW-1185">Reference proteome</keyword>
<feature type="compositionally biased region" description="Polar residues" evidence="6">
    <location>
        <begin position="2026"/>
        <end position="2042"/>
    </location>
</feature>
<dbReference type="GO" id="GO:0060041">
    <property type="term" value="P:retina development in camera-type eye"/>
    <property type="evidence" value="ECO:0007669"/>
    <property type="project" value="TreeGrafter"/>
</dbReference>
<feature type="compositionally biased region" description="Basic and acidic residues" evidence="6">
    <location>
        <begin position="1556"/>
        <end position="1565"/>
    </location>
</feature>
<dbReference type="SMART" id="SM00537">
    <property type="entry name" value="DCX"/>
    <property type="match status" value="2"/>
</dbReference>
<evidence type="ECO:0000259" key="7">
    <source>
        <dbReference type="PROSITE" id="PS50309"/>
    </source>
</evidence>
<feature type="compositionally biased region" description="Low complexity" evidence="6">
    <location>
        <begin position="1108"/>
        <end position="1141"/>
    </location>
</feature>
<dbReference type="GO" id="GO:0035556">
    <property type="term" value="P:intracellular signal transduction"/>
    <property type="evidence" value="ECO:0007669"/>
    <property type="project" value="InterPro"/>
</dbReference>
<feature type="region of interest" description="Disordered" evidence="6">
    <location>
        <begin position="456"/>
        <end position="482"/>
    </location>
</feature>
<dbReference type="SUPFAM" id="SSF89837">
    <property type="entry name" value="Doublecortin (DC)"/>
    <property type="match status" value="2"/>
</dbReference>
<keyword evidence="3" id="KW-0963">Cytoplasm</keyword>
<feature type="region of interest" description="Disordered" evidence="6">
    <location>
        <begin position="943"/>
        <end position="1034"/>
    </location>
</feature>
<reference evidence="8" key="3">
    <citation type="submission" date="2025-09" db="UniProtKB">
        <authorList>
            <consortium name="Ensembl"/>
        </authorList>
    </citation>
    <scope>IDENTIFICATION</scope>
</reference>
<feature type="compositionally biased region" description="Polar residues" evidence="6">
    <location>
        <begin position="2083"/>
        <end position="2093"/>
    </location>
</feature>
<dbReference type="Gene3D" id="3.10.20.230">
    <property type="entry name" value="Doublecortin domain"/>
    <property type="match status" value="2"/>
</dbReference>
<feature type="compositionally biased region" description="Polar residues" evidence="6">
    <location>
        <begin position="1185"/>
        <end position="1197"/>
    </location>
</feature>
<dbReference type="GO" id="GO:0005930">
    <property type="term" value="C:axoneme"/>
    <property type="evidence" value="ECO:0007669"/>
    <property type="project" value="TreeGrafter"/>
</dbReference>
<dbReference type="GO" id="GO:0043005">
    <property type="term" value="C:neuron projection"/>
    <property type="evidence" value="ECO:0007669"/>
    <property type="project" value="UniProtKB-ARBA"/>
</dbReference>
<proteinExistence type="predicted"/>
<dbReference type="Proteomes" id="UP000007635">
    <property type="component" value="Chromosome XXI"/>
</dbReference>
<feature type="region of interest" description="Disordered" evidence="6">
    <location>
        <begin position="1814"/>
        <end position="1856"/>
    </location>
</feature>
<comment type="subcellular location">
    <subcellularLocation>
        <location evidence="1">Cell projection</location>
    </subcellularLocation>
    <subcellularLocation>
        <location evidence="2">Cytoplasm</location>
    </subcellularLocation>
</comment>
<dbReference type="InterPro" id="IPR003533">
    <property type="entry name" value="Doublecortin_dom"/>
</dbReference>
<name>A0AAQ4RDV1_GASAC</name>
<feature type="compositionally biased region" description="Basic and acidic residues" evidence="6">
    <location>
        <begin position="1914"/>
        <end position="1934"/>
    </location>
</feature>
<feature type="compositionally biased region" description="Basic and acidic residues" evidence="6">
    <location>
        <begin position="2315"/>
        <end position="2325"/>
    </location>
</feature>
<feature type="compositionally biased region" description="Basic and acidic residues" evidence="6">
    <location>
        <begin position="1946"/>
        <end position="1956"/>
    </location>
</feature>
<keyword evidence="5" id="KW-0966">Cell projection</keyword>
<feature type="region of interest" description="Disordered" evidence="6">
    <location>
        <begin position="1984"/>
        <end position="2050"/>
    </location>
</feature>
<feature type="compositionally biased region" description="Polar residues" evidence="6">
    <location>
        <begin position="2278"/>
        <end position="2291"/>
    </location>
</feature>
<feature type="compositionally biased region" description="Basic and acidic residues" evidence="6">
    <location>
        <begin position="991"/>
        <end position="1003"/>
    </location>
</feature>
<evidence type="ECO:0000313" key="9">
    <source>
        <dbReference type="Proteomes" id="UP000007635"/>
    </source>
</evidence>
<evidence type="ECO:0000256" key="4">
    <source>
        <dbReference type="ARBA" id="ARBA00022737"/>
    </source>
</evidence>
<dbReference type="CDD" id="cd17145">
    <property type="entry name" value="DCX1_RP1"/>
    <property type="match status" value="1"/>
</dbReference>
<feature type="compositionally biased region" description="Basic and acidic residues" evidence="6">
    <location>
        <begin position="1276"/>
        <end position="1287"/>
    </location>
</feature>
<dbReference type="Pfam" id="PF03607">
    <property type="entry name" value="DCX"/>
    <property type="match status" value="2"/>
</dbReference>
<feature type="compositionally biased region" description="Basic and acidic residues" evidence="6">
    <location>
        <begin position="2292"/>
        <end position="2306"/>
    </location>
</feature>
<feature type="compositionally biased region" description="Basic residues" evidence="6">
    <location>
        <begin position="1242"/>
        <end position="1255"/>
    </location>
</feature>
<feature type="region of interest" description="Disordered" evidence="6">
    <location>
        <begin position="2063"/>
        <end position="2154"/>
    </location>
</feature>
<feature type="region of interest" description="Disordered" evidence="6">
    <location>
        <begin position="1880"/>
        <end position="1968"/>
    </location>
</feature>
<evidence type="ECO:0000256" key="6">
    <source>
        <dbReference type="SAM" id="MobiDB-lite"/>
    </source>
</evidence>
<dbReference type="PANTHER" id="PTHR23005:SF4">
    <property type="entry name" value="OXYGEN-REGULATED PROTEIN 1"/>
    <property type="match status" value="1"/>
</dbReference>